<dbReference type="Gene3D" id="2.40.128.110">
    <property type="entry name" value="Lipid/polyisoprenoid-binding, YceI-like"/>
    <property type="match status" value="1"/>
</dbReference>
<evidence type="ECO:0000313" key="4">
    <source>
        <dbReference type="Proteomes" id="UP001181622"/>
    </source>
</evidence>
<dbReference type="InterPro" id="IPR036761">
    <property type="entry name" value="TTHA0802/YceI-like_sf"/>
</dbReference>
<keyword evidence="4" id="KW-1185">Reference proteome</keyword>
<dbReference type="PANTHER" id="PTHR34406">
    <property type="entry name" value="PROTEIN YCEI"/>
    <property type="match status" value="1"/>
</dbReference>
<evidence type="ECO:0000256" key="1">
    <source>
        <dbReference type="SAM" id="SignalP"/>
    </source>
</evidence>
<dbReference type="InterPro" id="IPR007372">
    <property type="entry name" value="Lipid/polyisoprenoid-bd_YceI"/>
</dbReference>
<name>A0ABU1DFR6_9HYPH</name>
<feature type="chain" id="PRO_5046510323" evidence="1">
    <location>
        <begin position="27"/>
        <end position="189"/>
    </location>
</feature>
<organism evidence="3 4">
    <name type="scientific">Chelatococcus sambhunathii</name>
    <dbReference type="NCBI Taxonomy" id="363953"/>
    <lineage>
        <taxon>Bacteria</taxon>
        <taxon>Pseudomonadati</taxon>
        <taxon>Pseudomonadota</taxon>
        <taxon>Alphaproteobacteria</taxon>
        <taxon>Hyphomicrobiales</taxon>
        <taxon>Chelatococcaceae</taxon>
        <taxon>Chelatococcus</taxon>
    </lineage>
</organism>
<feature type="domain" description="Lipid/polyisoprenoid-binding YceI-like" evidence="2">
    <location>
        <begin position="28"/>
        <end position="186"/>
    </location>
</feature>
<dbReference type="RefSeq" id="WP_309391341.1">
    <property type="nucleotide sequence ID" value="NZ_JADBEO010000018.1"/>
</dbReference>
<feature type="signal peptide" evidence="1">
    <location>
        <begin position="1"/>
        <end position="26"/>
    </location>
</feature>
<dbReference type="EMBL" id="JADBEO010000018">
    <property type="protein sequence ID" value="MDR4306957.1"/>
    <property type="molecule type" value="Genomic_DNA"/>
</dbReference>
<dbReference type="SUPFAM" id="SSF101874">
    <property type="entry name" value="YceI-like"/>
    <property type="match status" value="1"/>
</dbReference>
<dbReference type="Proteomes" id="UP001181622">
    <property type="component" value="Unassembled WGS sequence"/>
</dbReference>
<gene>
    <name evidence="3" type="ORF">IHQ68_10035</name>
</gene>
<sequence>MLTSSISIYRLAAAVAVLTAAGAASAAPRPFDVAHAQVAFDVNSIGFGKTHGEFRSVNGRLSLDFDRPQNSRVDFTVATGSIETGSRQLDDYIRKTFLDAGDFPEMRFRSTAVREIDGSHVDVTGDLTLHGVTRPLTVRVSVDATERGQPVRFTAVGVIRRSEFGIRAATPIVADEVAIRVATQAVPGR</sequence>
<keyword evidence="1" id="KW-0732">Signal</keyword>
<accession>A0ABU1DFR6</accession>
<dbReference type="PANTHER" id="PTHR34406:SF1">
    <property type="entry name" value="PROTEIN YCEI"/>
    <property type="match status" value="1"/>
</dbReference>
<comment type="caution">
    <text evidence="3">The sequence shown here is derived from an EMBL/GenBank/DDBJ whole genome shotgun (WGS) entry which is preliminary data.</text>
</comment>
<evidence type="ECO:0000313" key="3">
    <source>
        <dbReference type="EMBL" id="MDR4306957.1"/>
    </source>
</evidence>
<protein>
    <submittedName>
        <fullName evidence="3">YceI family protein</fullName>
    </submittedName>
</protein>
<dbReference type="Pfam" id="PF04264">
    <property type="entry name" value="YceI"/>
    <property type="match status" value="1"/>
</dbReference>
<reference evidence="3" key="1">
    <citation type="submission" date="2020-10" db="EMBL/GenBank/DDBJ databases">
        <authorList>
            <person name="Abbas A."/>
            <person name="Razzaq R."/>
            <person name="Waqas M."/>
            <person name="Abbas N."/>
            <person name="Nielsen T.K."/>
            <person name="Hansen L.H."/>
            <person name="Hussain S."/>
            <person name="Shahid M."/>
        </authorList>
    </citation>
    <scope>NUCLEOTIDE SEQUENCE</scope>
    <source>
        <strain evidence="3">S14</strain>
    </source>
</reference>
<evidence type="ECO:0000259" key="2">
    <source>
        <dbReference type="SMART" id="SM00867"/>
    </source>
</evidence>
<proteinExistence type="predicted"/>
<dbReference type="SMART" id="SM00867">
    <property type="entry name" value="YceI"/>
    <property type="match status" value="1"/>
</dbReference>